<gene>
    <name evidence="5" type="ORF">PINE0816_LOCUS5508</name>
</gene>
<evidence type="ECO:0000256" key="3">
    <source>
        <dbReference type="ARBA" id="ARBA00022741"/>
    </source>
</evidence>
<keyword evidence="4" id="KW-0418">Kinase</keyword>
<protein>
    <recommendedName>
        <fullName evidence="6">Pyruvate, phosphate dikinase regulatory protein</fullName>
    </recommendedName>
</protein>
<dbReference type="EMBL" id="HBEL01011595">
    <property type="protein sequence ID" value="CAD8409385.1"/>
    <property type="molecule type" value="Transcribed_RNA"/>
</dbReference>
<keyword evidence="1" id="KW-0723">Serine/threonine-protein kinase</keyword>
<keyword evidence="3" id="KW-0547">Nucleotide-binding</keyword>
<reference evidence="5" key="1">
    <citation type="submission" date="2021-01" db="EMBL/GenBank/DDBJ databases">
        <authorList>
            <person name="Corre E."/>
            <person name="Pelletier E."/>
            <person name="Niang G."/>
            <person name="Scheremetjew M."/>
            <person name="Finn R."/>
            <person name="Kale V."/>
            <person name="Holt S."/>
            <person name="Cochrane G."/>
            <person name="Meng A."/>
            <person name="Brown T."/>
            <person name="Cohen L."/>
        </authorList>
    </citation>
    <scope>NUCLEOTIDE SEQUENCE</scope>
    <source>
        <strain evidence="5">CCAP1064/1</strain>
    </source>
</reference>
<dbReference type="Pfam" id="PF03618">
    <property type="entry name" value="Kinase-PPPase"/>
    <property type="match status" value="1"/>
</dbReference>
<keyword evidence="2" id="KW-0808">Transferase</keyword>
<proteinExistence type="predicted"/>
<dbReference type="PANTHER" id="PTHR31756">
    <property type="entry name" value="PYRUVATE, PHOSPHATE DIKINASE REGULATORY PROTEIN 1, CHLOROPLASTIC"/>
    <property type="match status" value="1"/>
</dbReference>
<evidence type="ECO:0000256" key="1">
    <source>
        <dbReference type="ARBA" id="ARBA00022527"/>
    </source>
</evidence>
<dbReference type="GO" id="GO:0004674">
    <property type="term" value="F:protein serine/threonine kinase activity"/>
    <property type="evidence" value="ECO:0007669"/>
    <property type="project" value="UniProtKB-KW"/>
</dbReference>
<dbReference type="AlphaFoldDB" id="A0A7S0C111"/>
<dbReference type="GO" id="GO:0005524">
    <property type="term" value="F:ATP binding"/>
    <property type="evidence" value="ECO:0007669"/>
    <property type="project" value="InterPro"/>
</dbReference>
<dbReference type="InterPro" id="IPR005177">
    <property type="entry name" value="Kinase-pyrophosphorylase"/>
</dbReference>
<evidence type="ECO:0000256" key="2">
    <source>
        <dbReference type="ARBA" id="ARBA00022679"/>
    </source>
</evidence>
<evidence type="ECO:0000313" key="5">
    <source>
        <dbReference type="EMBL" id="CAD8409385.1"/>
    </source>
</evidence>
<accession>A0A7S0C111</accession>
<sequence>MTIADNVLRSKAKRMCDLSNVPMVDLLGPTVDALTTFLGKAPTGISGKTSLSDGYYRRIESVEFTLKADDGQSPWLLSDADVIIVGVSRTGKTPLSVVLSQTQGLKVANIPLVKECPPPKELFDEATIDPQRVFCLTISPSELKRIRLTRLETSNVRAAEESLGLMNDANTSNYADRAYIMNDLRNARDLCSEHGWTPIDVTSRAVEETASYIGEVLSKRFDRLYLC</sequence>
<dbReference type="PANTHER" id="PTHR31756:SF3">
    <property type="entry name" value="PYRUVATE, PHOSPHATE DIKINASE REGULATORY PROTEIN 1, CHLOROPLASTIC"/>
    <property type="match status" value="1"/>
</dbReference>
<evidence type="ECO:0000256" key="4">
    <source>
        <dbReference type="ARBA" id="ARBA00022777"/>
    </source>
</evidence>
<evidence type="ECO:0008006" key="6">
    <source>
        <dbReference type="Google" id="ProtNLM"/>
    </source>
</evidence>
<name>A0A7S0C111_9STRA</name>
<organism evidence="5">
    <name type="scientific">Proboscia inermis</name>
    <dbReference type="NCBI Taxonomy" id="420281"/>
    <lineage>
        <taxon>Eukaryota</taxon>
        <taxon>Sar</taxon>
        <taxon>Stramenopiles</taxon>
        <taxon>Ochrophyta</taxon>
        <taxon>Bacillariophyta</taxon>
        <taxon>Coscinodiscophyceae</taxon>
        <taxon>Rhizosoleniophycidae</taxon>
        <taxon>Rhizosoleniales</taxon>
        <taxon>Rhizosoleniaceae</taxon>
        <taxon>Proboscia</taxon>
    </lineage>
</organism>